<dbReference type="PhylomeDB" id="B4JUR7"/>
<evidence type="ECO:0000313" key="6">
    <source>
        <dbReference type="Proteomes" id="UP000001070"/>
    </source>
</evidence>
<dbReference type="AlphaFoldDB" id="B4JUR7"/>
<name>B4JUR7_DROGR</name>
<dbReference type="STRING" id="7222.B4JUR7"/>
<evidence type="ECO:0000256" key="2">
    <source>
        <dbReference type="SAM" id="MobiDB-lite"/>
    </source>
</evidence>
<dbReference type="Proteomes" id="UP000001070">
    <property type="component" value="Unassembled WGS sequence"/>
</dbReference>
<feature type="coiled-coil region" evidence="1">
    <location>
        <begin position="391"/>
        <end position="418"/>
    </location>
</feature>
<dbReference type="GO" id="GO:0043130">
    <property type="term" value="F:ubiquitin binding"/>
    <property type="evidence" value="ECO:0007669"/>
    <property type="project" value="InterPro"/>
</dbReference>
<evidence type="ECO:0000313" key="5">
    <source>
        <dbReference type="EMBL" id="EDV91237.1"/>
    </source>
</evidence>
<feature type="domain" description="UBA" evidence="3">
    <location>
        <begin position="471"/>
        <end position="517"/>
    </location>
</feature>
<dbReference type="InParanoid" id="B4JUR7"/>
<dbReference type="OrthoDB" id="2018023at2759"/>
<dbReference type="InterPro" id="IPR023340">
    <property type="entry name" value="UMA"/>
</dbReference>
<sequence length="517" mass="58890">MDDVPVKIIERYKPPPLVYQLPQTIANRLAQYSSASSSSYYDQDQAYQYDFQLERSVLSKCQQWRRMRHQQHQARQGRQEQRKQARQRALEAKQKEMLGAVEYPNAADLSSDSDDDDDADADEVAVESPETTKTTAAIGPETTTATSINAAESRGKLEPKSINSGNFHNILQPTILSGAAATPVVSNHKRNSSLNYADFEYNMNSTPFDNIELKTINDLDILAQVLHQTQLTQQTPQADDEVERKEEEVEKEQEQEQSQPEQQQQLELTVTTLAETKATLDSVNFHVHCDDAQDIPAMYPTHIYNNMPQQQQQPQQQQHIYPHMVYNQQYYPQQQQLYHNHNYLQYGYVNGYGTPTQLLPSPPPPHSSNNSLLHTNVQEGDTKSRSVPDILRELKTELQQAEKRRARLHSHNENEQQTLALTLPQQESETQTGANSNPFLELDVPAQKLAQRISSMGFPLERVVKVVTLCGIDDKKIIEHLIPLGELIDLGFDETKISAALMKFDNNKDRALDYLIK</sequence>
<dbReference type="eggNOG" id="ENOG502QTJC">
    <property type="taxonomic scope" value="Eukaryota"/>
</dbReference>
<evidence type="ECO:0000259" key="3">
    <source>
        <dbReference type="PROSITE" id="PS50030"/>
    </source>
</evidence>
<dbReference type="CDD" id="cd14316">
    <property type="entry name" value="UBA2_UBAP1_like"/>
    <property type="match status" value="1"/>
</dbReference>
<feature type="compositionally biased region" description="Basic and acidic residues" evidence="2">
    <location>
        <begin position="77"/>
        <end position="96"/>
    </location>
</feature>
<feature type="region of interest" description="Disordered" evidence="2">
    <location>
        <begin position="359"/>
        <end position="386"/>
    </location>
</feature>
<protein>
    <submittedName>
        <fullName evidence="5">GH15178</fullName>
    </submittedName>
</protein>
<dbReference type="OMA" id="HFQVYHM"/>
<dbReference type="InterPro" id="IPR015940">
    <property type="entry name" value="UBA"/>
</dbReference>
<feature type="compositionally biased region" description="Acidic residues" evidence="2">
    <location>
        <begin position="111"/>
        <end position="125"/>
    </location>
</feature>
<dbReference type="HOGENOM" id="CLU_025406_0_0_1"/>
<feature type="compositionally biased region" description="Basic and acidic residues" evidence="2">
    <location>
        <begin position="242"/>
        <end position="254"/>
    </location>
</feature>
<dbReference type="PANTHER" id="PTHR15960:SF5">
    <property type="entry name" value="LD44032P"/>
    <property type="match status" value="1"/>
</dbReference>
<dbReference type="Gene3D" id="1.20.120.1920">
    <property type="entry name" value="UBAP1 SOUBA domain"/>
    <property type="match status" value="1"/>
</dbReference>
<dbReference type="InterPro" id="IPR042575">
    <property type="entry name" value="UBAP1_C"/>
</dbReference>
<reference evidence="5 6" key="1">
    <citation type="journal article" date="2007" name="Nature">
        <title>Evolution of genes and genomes on the Drosophila phylogeny.</title>
        <authorList>
            <consortium name="Drosophila 12 Genomes Consortium"/>
            <person name="Clark A.G."/>
            <person name="Eisen M.B."/>
            <person name="Smith D.R."/>
            <person name="Bergman C.M."/>
            <person name="Oliver B."/>
            <person name="Markow T.A."/>
            <person name="Kaufman T.C."/>
            <person name="Kellis M."/>
            <person name="Gelbart W."/>
            <person name="Iyer V.N."/>
            <person name="Pollard D.A."/>
            <person name="Sackton T.B."/>
            <person name="Larracuente A.M."/>
            <person name="Singh N.D."/>
            <person name="Abad J.P."/>
            <person name="Abt D.N."/>
            <person name="Adryan B."/>
            <person name="Aguade M."/>
            <person name="Akashi H."/>
            <person name="Anderson W.W."/>
            <person name="Aquadro C.F."/>
            <person name="Ardell D.H."/>
            <person name="Arguello R."/>
            <person name="Artieri C.G."/>
            <person name="Barbash D.A."/>
            <person name="Barker D."/>
            <person name="Barsanti P."/>
            <person name="Batterham P."/>
            <person name="Batzoglou S."/>
            <person name="Begun D."/>
            <person name="Bhutkar A."/>
            <person name="Blanco E."/>
            <person name="Bosak S.A."/>
            <person name="Bradley R.K."/>
            <person name="Brand A.D."/>
            <person name="Brent M.R."/>
            <person name="Brooks A.N."/>
            <person name="Brown R.H."/>
            <person name="Butlin R.K."/>
            <person name="Caggese C."/>
            <person name="Calvi B.R."/>
            <person name="Bernardo de Carvalho A."/>
            <person name="Caspi A."/>
            <person name="Castrezana S."/>
            <person name="Celniker S.E."/>
            <person name="Chang J.L."/>
            <person name="Chapple C."/>
            <person name="Chatterji S."/>
            <person name="Chinwalla A."/>
            <person name="Civetta A."/>
            <person name="Clifton S.W."/>
            <person name="Comeron J.M."/>
            <person name="Costello J.C."/>
            <person name="Coyne J.A."/>
            <person name="Daub J."/>
            <person name="David R.G."/>
            <person name="Delcher A.L."/>
            <person name="Delehaunty K."/>
            <person name="Do C.B."/>
            <person name="Ebling H."/>
            <person name="Edwards K."/>
            <person name="Eickbush T."/>
            <person name="Evans J.D."/>
            <person name="Filipski A."/>
            <person name="Findeiss S."/>
            <person name="Freyhult E."/>
            <person name="Fulton L."/>
            <person name="Fulton R."/>
            <person name="Garcia A.C."/>
            <person name="Gardiner A."/>
            <person name="Garfield D.A."/>
            <person name="Garvin B.E."/>
            <person name="Gibson G."/>
            <person name="Gilbert D."/>
            <person name="Gnerre S."/>
            <person name="Godfrey J."/>
            <person name="Good R."/>
            <person name="Gotea V."/>
            <person name="Gravely B."/>
            <person name="Greenberg A.J."/>
            <person name="Griffiths-Jones S."/>
            <person name="Gross S."/>
            <person name="Guigo R."/>
            <person name="Gustafson E.A."/>
            <person name="Haerty W."/>
            <person name="Hahn M.W."/>
            <person name="Halligan D.L."/>
            <person name="Halpern A.L."/>
            <person name="Halter G.M."/>
            <person name="Han M.V."/>
            <person name="Heger A."/>
            <person name="Hillier L."/>
            <person name="Hinrichs A.S."/>
            <person name="Holmes I."/>
            <person name="Hoskins R.A."/>
            <person name="Hubisz M.J."/>
            <person name="Hultmark D."/>
            <person name="Huntley M.A."/>
            <person name="Jaffe D.B."/>
            <person name="Jagadeeshan S."/>
            <person name="Jeck W.R."/>
            <person name="Johnson J."/>
            <person name="Jones C.D."/>
            <person name="Jordan W.C."/>
            <person name="Karpen G.H."/>
            <person name="Kataoka E."/>
            <person name="Keightley P.D."/>
            <person name="Kheradpour P."/>
            <person name="Kirkness E.F."/>
            <person name="Koerich L.B."/>
            <person name="Kristiansen K."/>
            <person name="Kudrna D."/>
            <person name="Kulathinal R.J."/>
            <person name="Kumar S."/>
            <person name="Kwok R."/>
            <person name="Lander E."/>
            <person name="Langley C.H."/>
            <person name="Lapoint R."/>
            <person name="Lazzaro B.P."/>
            <person name="Lee S.J."/>
            <person name="Levesque L."/>
            <person name="Li R."/>
            <person name="Lin C.F."/>
            <person name="Lin M.F."/>
            <person name="Lindblad-Toh K."/>
            <person name="Llopart A."/>
            <person name="Long M."/>
            <person name="Low L."/>
            <person name="Lozovsky E."/>
            <person name="Lu J."/>
            <person name="Luo M."/>
            <person name="Machado C.A."/>
            <person name="Makalowski W."/>
            <person name="Marzo M."/>
            <person name="Matsuda M."/>
            <person name="Matzkin L."/>
            <person name="McAllister B."/>
            <person name="McBride C.S."/>
            <person name="McKernan B."/>
            <person name="McKernan K."/>
            <person name="Mendez-Lago M."/>
            <person name="Minx P."/>
            <person name="Mollenhauer M.U."/>
            <person name="Montooth K."/>
            <person name="Mount S.M."/>
            <person name="Mu X."/>
            <person name="Myers E."/>
            <person name="Negre B."/>
            <person name="Newfeld S."/>
            <person name="Nielsen R."/>
            <person name="Noor M.A."/>
            <person name="O'Grady P."/>
            <person name="Pachter L."/>
            <person name="Papaceit M."/>
            <person name="Parisi M.J."/>
            <person name="Parisi M."/>
            <person name="Parts L."/>
            <person name="Pedersen J.S."/>
            <person name="Pesole G."/>
            <person name="Phillippy A.M."/>
            <person name="Ponting C.P."/>
            <person name="Pop M."/>
            <person name="Porcelli D."/>
            <person name="Powell J.R."/>
            <person name="Prohaska S."/>
            <person name="Pruitt K."/>
            <person name="Puig M."/>
            <person name="Quesneville H."/>
            <person name="Ram K.R."/>
            <person name="Rand D."/>
            <person name="Rasmussen M.D."/>
            <person name="Reed L.K."/>
            <person name="Reenan R."/>
            <person name="Reily A."/>
            <person name="Remington K.A."/>
            <person name="Rieger T.T."/>
            <person name="Ritchie M.G."/>
            <person name="Robin C."/>
            <person name="Rogers Y.H."/>
            <person name="Rohde C."/>
            <person name="Rozas J."/>
            <person name="Rubenfield M.J."/>
            <person name="Ruiz A."/>
            <person name="Russo S."/>
            <person name="Salzberg S.L."/>
            <person name="Sanchez-Gracia A."/>
            <person name="Saranga D.J."/>
            <person name="Sato H."/>
            <person name="Schaeffer S.W."/>
            <person name="Schatz M.C."/>
            <person name="Schlenke T."/>
            <person name="Schwartz R."/>
            <person name="Segarra C."/>
            <person name="Singh R.S."/>
            <person name="Sirot L."/>
            <person name="Sirota M."/>
            <person name="Sisneros N.B."/>
            <person name="Smith C.D."/>
            <person name="Smith T.F."/>
            <person name="Spieth J."/>
            <person name="Stage D.E."/>
            <person name="Stark A."/>
            <person name="Stephan W."/>
            <person name="Strausberg R.L."/>
            <person name="Strempel S."/>
            <person name="Sturgill D."/>
            <person name="Sutton G."/>
            <person name="Sutton G.G."/>
            <person name="Tao W."/>
            <person name="Teichmann S."/>
            <person name="Tobari Y.N."/>
            <person name="Tomimura Y."/>
            <person name="Tsolas J.M."/>
            <person name="Valente V.L."/>
            <person name="Venter E."/>
            <person name="Venter J.C."/>
            <person name="Vicario S."/>
            <person name="Vieira F.G."/>
            <person name="Vilella A.J."/>
            <person name="Villasante A."/>
            <person name="Walenz B."/>
            <person name="Wang J."/>
            <person name="Wasserman M."/>
            <person name="Watts T."/>
            <person name="Wilson D."/>
            <person name="Wilson R.K."/>
            <person name="Wing R.A."/>
            <person name="Wolfner M.F."/>
            <person name="Wong A."/>
            <person name="Wong G.K."/>
            <person name="Wu C.I."/>
            <person name="Wu G."/>
            <person name="Yamamoto D."/>
            <person name="Yang H.P."/>
            <person name="Yang S.P."/>
            <person name="Yorke J.A."/>
            <person name="Yoshida K."/>
            <person name="Zdobnov E."/>
            <person name="Zhang P."/>
            <person name="Zhang Y."/>
            <person name="Zimin A.V."/>
            <person name="Baldwin J."/>
            <person name="Abdouelleil A."/>
            <person name="Abdulkadir J."/>
            <person name="Abebe A."/>
            <person name="Abera B."/>
            <person name="Abreu J."/>
            <person name="Acer S.C."/>
            <person name="Aftuck L."/>
            <person name="Alexander A."/>
            <person name="An P."/>
            <person name="Anderson E."/>
            <person name="Anderson S."/>
            <person name="Arachi H."/>
            <person name="Azer M."/>
            <person name="Bachantsang P."/>
            <person name="Barry A."/>
            <person name="Bayul T."/>
            <person name="Berlin A."/>
            <person name="Bessette D."/>
            <person name="Bloom T."/>
            <person name="Blye J."/>
            <person name="Boguslavskiy L."/>
            <person name="Bonnet C."/>
            <person name="Boukhgalter B."/>
            <person name="Bourzgui I."/>
            <person name="Brown A."/>
            <person name="Cahill P."/>
            <person name="Channer S."/>
            <person name="Cheshatsang Y."/>
            <person name="Chuda L."/>
            <person name="Citroen M."/>
            <person name="Collymore A."/>
            <person name="Cooke P."/>
            <person name="Costello M."/>
            <person name="D'Aco K."/>
            <person name="Daza R."/>
            <person name="De Haan G."/>
            <person name="DeGray S."/>
            <person name="DeMaso C."/>
            <person name="Dhargay N."/>
            <person name="Dooley K."/>
            <person name="Dooley E."/>
            <person name="Doricent M."/>
            <person name="Dorje P."/>
            <person name="Dorjee K."/>
            <person name="Dupes A."/>
            <person name="Elong R."/>
            <person name="Falk J."/>
            <person name="Farina A."/>
            <person name="Faro S."/>
            <person name="Ferguson D."/>
            <person name="Fisher S."/>
            <person name="Foley C.D."/>
            <person name="Franke A."/>
            <person name="Friedrich D."/>
            <person name="Gadbois L."/>
            <person name="Gearin G."/>
            <person name="Gearin C.R."/>
            <person name="Giannoukos G."/>
            <person name="Goode T."/>
            <person name="Graham J."/>
            <person name="Grandbois E."/>
            <person name="Grewal S."/>
            <person name="Gyaltsen K."/>
            <person name="Hafez N."/>
            <person name="Hagos B."/>
            <person name="Hall J."/>
            <person name="Henson C."/>
            <person name="Hollinger A."/>
            <person name="Honan T."/>
            <person name="Huard M.D."/>
            <person name="Hughes L."/>
            <person name="Hurhula B."/>
            <person name="Husby M.E."/>
            <person name="Kamat A."/>
            <person name="Kanga B."/>
            <person name="Kashin S."/>
            <person name="Khazanovich D."/>
            <person name="Kisner P."/>
            <person name="Lance K."/>
            <person name="Lara M."/>
            <person name="Lee W."/>
            <person name="Lennon N."/>
            <person name="Letendre F."/>
            <person name="LeVine R."/>
            <person name="Lipovsky A."/>
            <person name="Liu X."/>
            <person name="Liu J."/>
            <person name="Liu S."/>
            <person name="Lokyitsang T."/>
            <person name="Lokyitsang Y."/>
            <person name="Lubonja R."/>
            <person name="Lui A."/>
            <person name="MacDonald P."/>
            <person name="Magnisalis V."/>
            <person name="Maru K."/>
            <person name="Matthews C."/>
            <person name="McCusker W."/>
            <person name="McDonough S."/>
            <person name="Mehta T."/>
            <person name="Meldrim J."/>
            <person name="Meneus L."/>
            <person name="Mihai O."/>
            <person name="Mihalev A."/>
            <person name="Mihova T."/>
            <person name="Mittelman R."/>
            <person name="Mlenga V."/>
            <person name="Montmayeur A."/>
            <person name="Mulrain L."/>
            <person name="Navidi A."/>
            <person name="Naylor J."/>
            <person name="Negash T."/>
            <person name="Nguyen T."/>
            <person name="Nguyen N."/>
            <person name="Nicol R."/>
            <person name="Norbu C."/>
            <person name="Norbu N."/>
            <person name="Novod N."/>
            <person name="O'Neill B."/>
            <person name="Osman S."/>
            <person name="Markiewicz E."/>
            <person name="Oyono O.L."/>
            <person name="Patti C."/>
            <person name="Phunkhang P."/>
            <person name="Pierre F."/>
            <person name="Priest M."/>
            <person name="Raghuraman S."/>
            <person name="Rege F."/>
            <person name="Reyes R."/>
            <person name="Rise C."/>
            <person name="Rogov P."/>
            <person name="Ross K."/>
            <person name="Ryan E."/>
            <person name="Settipalli S."/>
            <person name="Shea T."/>
            <person name="Sherpa N."/>
            <person name="Shi L."/>
            <person name="Shih D."/>
            <person name="Sparrow T."/>
            <person name="Spaulding J."/>
            <person name="Stalker J."/>
            <person name="Stange-Thomann N."/>
            <person name="Stavropoulos S."/>
            <person name="Stone C."/>
            <person name="Strader C."/>
            <person name="Tesfaye S."/>
            <person name="Thomson T."/>
            <person name="Thoulutsang Y."/>
            <person name="Thoulutsang D."/>
            <person name="Topham K."/>
            <person name="Topping I."/>
            <person name="Tsamla T."/>
            <person name="Vassiliev H."/>
            <person name="Vo A."/>
            <person name="Wangchuk T."/>
            <person name="Wangdi T."/>
            <person name="Weiand M."/>
            <person name="Wilkinson J."/>
            <person name="Wilson A."/>
            <person name="Yadav S."/>
            <person name="Young G."/>
            <person name="Yu Q."/>
            <person name="Zembek L."/>
            <person name="Zhong D."/>
            <person name="Zimmer A."/>
            <person name="Zwirko Z."/>
            <person name="Jaffe D.B."/>
            <person name="Alvarez P."/>
            <person name="Brockman W."/>
            <person name="Butler J."/>
            <person name="Chin C."/>
            <person name="Gnerre S."/>
            <person name="Grabherr M."/>
            <person name="Kleber M."/>
            <person name="Mauceli E."/>
            <person name="MacCallum I."/>
        </authorList>
    </citation>
    <scope>NUCLEOTIDE SEQUENCE [LARGE SCALE GENOMIC DNA]</scope>
    <source>
        <strain evidence="6">Tucson 15287-2541.00</strain>
    </source>
</reference>
<dbReference type="EMBL" id="CH916374">
    <property type="protein sequence ID" value="EDV91237.1"/>
    <property type="molecule type" value="Genomic_DNA"/>
</dbReference>
<dbReference type="FunCoup" id="B4JUR7">
    <property type="interactions" value="414"/>
</dbReference>
<dbReference type="InterPro" id="IPR009060">
    <property type="entry name" value="UBA-like_sf"/>
</dbReference>
<proteinExistence type="predicted"/>
<dbReference type="PROSITE" id="PS51497">
    <property type="entry name" value="UMA"/>
    <property type="match status" value="1"/>
</dbReference>
<feature type="compositionally biased region" description="Polar residues" evidence="2">
    <location>
        <begin position="129"/>
        <end position="150"/>
    </location>
</feature>
<dbReference type="GO" id="GO:0043162">
    <property type="term" value="P:ubiquitin-dependent protein catabolic process via the multivesicular body sorting pathway"/>
    <property type="evidence" value="ECO:0007669"/>
    <property type="project" value="InterPro"/>
</dbReference>
<dbReference type="GO" id="GO:0000813">
    <property type="term" value="C:ESCRT I complex"/>
    <property type="evidence" value="ECO:0007669"/>
    <property type="project" value="InterPro"/>
</dbReference>
<accession>B4JUR7</accession>
<keyword evidence="1" id="KW-0175">Coiled coil</keyword>
<gene>
    <name evidence="5" type="primary">Dgri\GH15178</name>
    <name evidence="5" type="ORF">Dgri_GH15178</name>
</gene>
<feature type="region of interest" description="Disordered" evidence="2">
    <location>
        <begin position="68"/>
        <end position="164"/>
    </location>
</feature>
<dbReference type="PANTHER" id="PTHR15960">
    <property type="entry name" value="LD44032P"/>
    <property type="match status" value="1"/>
</dbReference>
<dbReference type="KEGG" id="dgr:6568171"/>
<dbReference type="FunFam" id="1.20.120.1920:FF:000004">
    <property type="entry name" value="GG24751"/>
    <property type="match status" value="1"/>
</dbReference>
<feature type="region of interest" description="Disordered" evidence="2">
    <location>
        <begin position="231"/>
        <end position="264"/>
    </location>
</feature>
<dbReference type="InterPro" id="IPR038870">
    <property type="entry name" value="UBAP1"/>
</dbReference>
<dbReference type="SUPFAM" id="SSF46934">
    <property type="entry name" value="UBA-like"/>
    <property type="match status" value="1"/>
</dbReference>
<feature type="domain" description="UMA" evidence="4">
    <location>
        <begin position="1"/>
        <end position="58"/>
    </location>
</feature>
<dbReference type="PROSITE" id="PS50030">
    <property type="entry name" value="UBA"/>
    <property type="match status" value="1"/>
</dbReference>
<evidence type="ECO:0000256" key="1">
    <source>
        <dbReference type="SAM" id="Coils"/>
    </source>
</evidence>
<keyword evidence="6" id="KW-1185">Reference proteome</keyword>
<evidence type="ECO:0000259" key="4">
    <source>
        <dbReference type="PROSITE" id="PS51497"/>
    </source>
</evidence>
<organism evidence="6">
    <name type="scientific">Drosophila grimshawi</name>
    <name type="common">Hawaiian fruit fly</name>
    <name type="synonym">Idiomyia grimshawi</name>
    <dbReference type="NCBI Taxonomy" id="7222"/>
    <lineage>
        <taxon>Eukaryota</taxon>
        <taxon>Metazoa</taxon>
        <taxon>Ecdysozoa</taxon>
        <taxon>Arthropoda</taxon>
        <taxon>Hexapoda</taxon>
        <taxon>Insecta</taxon>
        <taxon>Pterygota</taxon>
        <taxon>Neoptera</taxon>
        <taxon>Endopterygota</taxon>
        <taxon>Diptera</taxon>
        <taxon>Brachycera</taxon>
        <taxon>Muscomorpha</taxon>
        <taxon>Ephydroidea</taxon>
        <taxon>Drosophilidae</taxon>
        <taxon>Drosophila</taxon>
        <taxon>Hawaiian Drosophila</taxon>
    </lineage>
</organism>